<name>A0AAJ5RSR0_9BACI</name>
<gene>
    <name evidence="1" type="ORF">OU989_09885</name>
</gene>
<accession>A0AAJ5RSR0</accession>
<proteinExistence type="predicted"/>
<dbReference type="AlphaFoldDB" id="A0AAJ5RSR0"/>
<dbReference type="Proteomes" id="UP001219585">
    <property type="component" value="Chromosome"/>
</dbReference>
<evidence type="ECO:0000313" key="2">
    <source>
        <dbReference type="Proteomes" id="UP001219585"/>
    </source>
</evidence>
<dbReference type="KEGG" id="liu:OU989_09885"/>
<reference evidence="1" key="1">
    <citation type="submission" date="2022-11" db="EMBL/GenBank/DDBJ databases">
        <title>Lysinibacillus irui.</title>
        <authorList>
            <person name="Akintayo S.O."/>
        </authorList>
    </citation>
    <scope>NUCLEOTIDE SEQUENCE</scope>
    <source>
        <strain evidence="1">IRB4-01</strain>
    </source>
</reference>
<sequence length="121" mass="14013">MNIDFEEQLCEIFSALQLIEGVKSVECIITILKDRVIFPEITTLIVNSKFELVYVFDEQKVVFKTLKEVAIDSTYIKEINLINEHIHAIETILNELINTEVIANYSLHLLSLKYKEKIPNS</sequence>
<dbReference type="EMBL" id="CP113527">
    <property type="protein sequence ID" value="WDV08759.1"/>
    <property type="molecule type" value="Genomic_DNA"/>
</dbReference>
<protein>
    <submittedName>
        <fullName evidence="1">Uncharacterized protein</fullName>
    </submittedName>
</protein>
<evidence type="ECO:0000313" key="1">
    <source>
        <dbReference type="EMBL" id="WDV08759.1"/>
    </source>
</evidence>
<dbReference type="RefSeq" id="WP_274796968.1">
    <property type="nucleotide sequence ID" value="NZ_CP113527.1"/>
</dbReference>
<organism evidence="1 2">
    <name type="scientific">Lysinibacillus irui</name>
    <dbReference type="NCBI Taxonomy" id="2998077"/>
    <lineage>
        <taxon>Bacteria</taxon>
        <taxon>Bacillati</taxon>
        <taxon>Bacillota</taxon>
        <taxon>Bacilli</taxon>
        <taxon>Bacillales</taxon>
        <taxon>Bacillaceae</taxon>
        <taxon>Lysinibacillus</taxon>
    </lineage>
</organism>